<comment type="caution">
    <text evidence="7">The sequence shown here is derived from an EMBL/GenBank/DDBJ whole genome shotgun (WGS) entry which is preliminary data.</text>
</comment>
<dbReference type="Proteomes" id="UP001520878">
    <property type="component" value="Unassembled WGS sequence"/>
</dbReference>
<dbReference type="InterPro" id="IPR006076">
    <property type="entry name" value="FAD-dep_OxRdtase"/>
</dbReference>
<dbReference type="SUPFAM" id="SSF51905">
    <property type="entry name" value="FAD/NAD(P)-binding domain"/>
    <property type="match status" value="1"/>
</dbReference>
<dbReference type="Pfam" id="PF01266">
    <property type="entry name" value="DAO"/>
    <property type="match status" value="1"/>
</dbReference>
<name>A0ABS8G4L5_9ALTE</name>
<keyword evidence="4 7" id="KW-0560">Oxidoreductase</keyword>
<dbReference type="EC" id="1.1.3.-" evidence="7"/>
<evidence type="ECO:0000259" key="6">
    <source>
        <dbReference type="Pfam" id="PF01266"/>
    </source>
</evidence>
<protein>
    <submittedName>
        <fullName evidence="7">L-2-hydroxyglutarate oxidase</fullName>
        <ecNumber evidence="7">1.1.3.-</ecNumber>
    </submittedName>
</protein>
<keyword evidence="8" id="KW-1185">Reference proteome</keyword>
<dbReference type="PANTHER" id="PTHR43104">
    <property type="entry name" value="L-2-HYDROXYGLUTARATE DEHYDROGENASE, MITOCHONDRIAL"/>
    <property type="match status" value="1"/>
</dbReference>
<dbReference type="PANTHER" id="PTHR43104:SF2">
    <property type="entry name" value="L-2-HYDROXYGLUTARATE DEHYDROGENASE, MITOCHONDRIAL"/>
    <property type="match status" value="1"/>
</dbReference>
<organism evidence="7 8">
    <name type="scientific">Fluctibacter halophilus</name>
    <dbReference type="NCBI Taxonomy" id="226011"/>
    <lineage>
        <taxon>Bacteria</taxon>
        <taxon>Pseudomonadati</taxon>
        <taxon>Pseudomonadota</taxon>
        <taxon>Gammaproteobacteria</taxon>
        <taxon>Alteromonadales</taxon>
        <taxon>Alteromonadaceae</taxon>
        <taxon>Fluctibacter</taxon>
    </lineage>
</organism>
<evidence type="ECO:0000256" key="1">
    <source>
        <dbReference type="ARBA" id="ARBA00001974"/>
    </source>
</evidence>
<dbReference type="RefSeq" id="WP_229157374.1">
    <property type="nucleotide sequence ID" value="NZ_JAJEWP010000001.1"/>
</dbReference>
<dbReference type="GO" id="GO:0016491">
    <property type="term" value="F:oxidoreductase activity"/>
    <property type="evidence" value="ECO:0007669"/>
    <property type="project" value="UniProtKB-KW"/>
</dbReference>
<keyword evidence="2" id="KW-0285">Flavoprotein</keyword>
<evidence type="ECO:0000313" key="7">
    <source>
        <dbReference type="EMBL" id="MCC2615475.1"/>
    </source>
</evidence>
<keyword evidence="3" id="KW-0274">FAD</keyword>
<dbReference type="NCBIfam" id="NF008726">
    <property type="entry name" value="PRK11728.1"/>
    <property type="match status" value="1"/>
</dbReference>
<evidence type="ECO:0000256" key="4">
    <source>
        <dbReference type="ARBA" id="ARBA00023002"/>
    </source>
</evidence>
<evidence type="ECO:0000313" key="8">
    <source>
        <dbReference type="Proteomes" id="UP001520878"/>
    </source>
</evidence>
<dbReference type="EMBL" id="JAJEWP010000001">
    <property type="protein sequence ID" value="MCC2615475.1"/>
    <property type="molecule type" value="Genomic_DNA"/>
</dbReference>
<sequence>MPAMDIIVIGAGIVGAATARELQQHLPGRKILVLEKEAQCAQHQTGRNSGVIHAGVYYAPGSLKARLCRQGLDQTFAFCQQYNVPVARPGKLLVATDDRELTAMAVLAERARLNDLHIETLDQQQLKQRLPEVAGVGALWLSATGICDYRQMTHVLLGLFKDGGGDVIYGQNVQGITETGQGCQIHTQEQRFSCKVLVNCAGLYADHIIRAQGLKPDFQIVPFRGEYYALPAQKAKPIRHLVYPIPDPELPFLGVHLTPMIDGQVTVGPNAVFSAGRENYNKHQMNVREALTSLSFAGTWRMLWQHRNYIAREWRSSISRTAYLQKVQRYYPSLTLNDLTPYPSGIRAQAMLKDGTLLHDFHFEETPCSVHVGNAPSPAATSSLPIASMIAKKVIERLA</sequence>
<proteinExistence type="inferred from homology"/>
<evidence type="ECO:0000256" key="2">
    <source>
        <dbReference type="ARBA" id="ARBA00022630"/>
    </source>
</evidence>
<reference evidence="7 8" key="1">
    <citation type="submission" date="2021-10" db="EMBL/GenBank/DDBJ databases">
        <title>Draft genome of Aestuariibacter halophilus JC2043.</title>
        <authorList>
            <person name="Emsley S.A."/>
            <person name="Pfannmuller K.M."/>
            <person name="Ushijima B."/>
            <person name="Saw J.H."/>
            <person name="Videau P."/>
        </authorList>
    </citation>
    <scope>NUCLEOTIDE SEQUENCE [LARGE SCALE GENOMIC DNA]</scope>
    <source>
        <strain evidence="7 8">JC2043</strain>
    </source>
</reference>
<evidence type="ECO:0000256" key="3">
    <source>
        <dbReference type="ARBA" id="ARBA00022827"/>
    </source>
</evidence>
<dbReference type="Gene3D" id="3.50.50.60">
    <property type="entry name" value="FAD/NAD(P)-binding domain"/>
    <property type="match status" value="1"/>
</dbReference>
<evidence type="ECO:0000256" key="5">
    <source>
        <dbReference type="ARBA" id="ARBA00037941"/>
    </source>
</evidence>
<dbReference type="Gene3D" id="3.30.9.10">
    <property type="entry name" value="D-Amino Acid Oxidase, subunit A, domain 2"/>
    <property type="match status" value="1"/>
</dbReference>
<comment type="cofactor">
    <cofactor evidence="1">
        <name>FAD</name>
        <dbReference type="ChEBI" id="CHEBI:57692"/>
    </cofactor>
</comment>
<gene>
    <name evidence="7" type="primary">lhgO</name>
    <name evidence="7" type="ORF">LJ739_04380</name>
</gene>
<comment type="similarity">
    <text evidence="5">Belongs to the L2HGDH family.</text>
</comment>
<feature type="domain" description="FAD dependent oxidoreductase" evidence="6">
    <location>
        <begin position="5"/>
        <end position="392"/>
    </location>
</feature>
<accession>A0ABS8G4L5</accession>
<dbReference type="InterPro" id="IPR036188">
    <property type="entry name" value="FAD/NAD-bd_sf"/>
</dbReference>